<keyword evidence="3" id="KW-1185">Reference proteome</keyword>
<protein>
    <recommendedName>
        <fullName evidence="1">Type VII secretion system protein EssD-like domain-containing protein</fullName>
    </recommendedName>
</protein>
<evidence type="ECO:0000259" key="1">
    <source>
        <dbReference type="Pfam" id="PF13930"/>
    </source>
</evidence>
<feature type="domain" description="Type VII secretion system protein EssD-like" evidence="1">
    <location>
        <begin position="97"/>
        <end position="214"/>
    </location>
</feature>
<dbReference type="Pfam" id="PF13930">
    <property type="entry name" value="Endonuclea_NS_2"/>
    <property type="match status" value="1"/>
</dbReference>
<sequence>MQNVSSHDVWGEASLGQHDGTIEGLIDPQYHTNIVRTVDEQVSNLFPKGSFYNYPLGGVTNDGKVLLTVDLLEVARGSSSYSILNDLPKNAEVHFGEGEYFRTNQYGRVEEITYIPIDQKMPRDNRQRQVGLEGLPDDVGGHIQACSLGGTCHRFNLFPQNKQFNNSGYRIWENSLRKALQNGDRVGPVRIKFDRLEGQEDSSRPDFVKVNYSINRRVRTQRWKNEAEK</sequence>
<reference evidence="2 3" key="1">
    <citation type="submission" date="2017-09" db="EMBL/GenBank/DDBJ databases">
        <authorList>
            <person name="Jakob F."/>
        </authorList>
    </citation>
    <scope>NUCLEOTIDE SEQUENCE [LARGE SCALE GENOMIC DNA]</scope>
    <source>
        <strain evidence="2 3">TMW 2.1880</strain>
    </source>
</reference>
<gene>
    <name evidence="2" type="ORF">CPA57_08655</name>
</gene>
<proteinExistence type="predicted"/>
<name>A0ABR5ZPR8_9PROT</name>
<comment type="caution">
    <text evidence="2">The sequence shown here is derived from an EMBL/GenBank/DDBJ whole genome shotgun (WGS) entry which is preliminary data.</text>
</comment>
<dbReference type="InterPro" id="IPR044927">
    <property type="entry name" value="Endonuclea_NS_2"/>
</dbReference>
<evidence type="ECO:0000313" key="2">
    <source>
        <dbReference type="EMBL" id="MBA5726332.1"/>
    </source>
</evidence>
<dbReference type="EMBL" id="NWUS01000005">
    <property type="protein sequence ID" value="MBA5726332.1"/>
    <property type="molecule type" value="Genomic_DNA"/>
</dbReference>
<dbReference type="Proteomes" id="UP001516390">
    <property type="component" value="Unassembled WGS sequence"/>
</dbReference>
<accession>A0ABR5ZPR8</accession>
<evidence type="ECO:0000313" key="3">
    <source>
        <dbReference type="Proteomes" id="UP001516390"/>
    </source>
</evidence>
<organism evidence="2 3">
    <name type="scientific">Bombella favorum</name>
    <dbReference type="NCBI Taxonomy" id="2039164"/>
    <lineage>
        <taxon>Bacteria</taxon>
        <taxon>Pseudomonadati</taxon>
        <taxon>Pseudomonadota</taxon>
        <taxon>Alphaproteobacteria</taxon>
        <taxon>Acetobacterales</taxon>
        <taxon>Acetobacteraceae</taxon>
        <taxon>Bombella</taxon>
    </lineage>
</organism>